<comment type="caution">
    <text evidence="1">The sequence shown here is derived from an EMBL/GenBank/DDBJ whole genome shotgun (WGS) entry which is preliminary data.</text>
</comment>
<dbReference type="AlphaFoldDB" id="A0A4Y2B4I2"/>
<proteinExistence type="predicted"/>
<evidence type="ECO:0000313" key="2">
    <source>
        <dbReference type="Proteomes" id="UP000499080"/>
    </source>
</evidence>
<evidence type="ECO:0000313" key="1">
    <source>
        <dbReference type="EMBL" id="GBL87242.1"/>
    </source>
</evidence>
<dbReference type="InterPro" id="IPR036397">
    <property type="entry name" value="RNaseH_sf"/>
</dbReference>
<dbReference type="Proteomes" id="UP000499080">
    <property type="component" value="Unassembled WGS sequence"/>
</dbReference>
<reference evidence="1 2" key="1">
    <citation type="journal article" date="2019" name="Sci. Rep.">
        <title>Orb-weaving spider Araneus ventricosus genome elucidates the spidroin gene catalogue.</title>
        <authorList>
            <person name="Kono N."/>
            <person name="Nakamura H."/>
            <person name="Ohtoshi R."/>
            <person name="Moran D.A.P."/>
            <person name="Shinohara A."/>
            <person name="Yoshida Y."/>
            <person name="Fujiwara M."/>
            <person name="Mori M."/>
            <person name="Tomita M."/>
            <person name="Arakawa K."/>
        </authorList>
    </citation>
    <scope>NUCLEOTIDE SEQUENCE [LARGE SCALE GENOMIC DNA]</scope>
</reference>
<dbReference type="InterPro" id="IPR012337">
    <property type="entry name" value="RNaseH-like_sf"/>
</dbReference>
<gene>
    <name evidence="1" type="ORF">AVEN_75083_1</name>
</gene>
<protein>
    <submittedName>
        <fullName evidence="1">Uncharacterized protein</fullName>
    </submittedName>
</protein>
<dbReference type="Gene3D" id="3.30.420.10">
    <property type="entry name" value="Ribonuclease H-like superfamily/Ribonuclease H"/>
    <property type="match status" value="1"/>
</dbReference>
<dbReference type="OrthoDB" id="421040at2759"/>
<dbReference type="EMBL" id="BGPR01158651">
    <property type="protein sequence ID" value="GBL87242.1"/>
    <property type="molecule type" value="Genomic_DNA"/>
</dbReference>
<dbReference type="SUPFAM" id="SSF53098">
    <property type="entry name" value="Ribonuclease H-like"/>
    <property type="match status" value="1"/>
</dbReference>
<organism evidence="1 2">
    <name type="scientific">Araneus ventricosus</name>
    <name type="common">Orbweaver spider</name>
    <name type="synonym">Epeira ventricosa</name>
    <dbReference type="NCBI Taxonomy" id="182803"/>
    <lineage>
        <taxon>Eukaryota</taxon>
        <taxon>Metazoa</taxon>
        <taxon>Ecdysozoa</taxon>
        <taxon>Arthropoda</taxon>
        <taxon>Chelicerata</taxon>
        <taxon>Arachnida</taxon>
        <taxon>Araneae</taxon>
        <taxon>Araneomorphae</taxon>
        <taxon>Entelegynae</taxon>
        <taxon>Araneoidea</taxon>
        <taxon>Araneidae</taxon>
        <taxon>Araneus</taxon>
    </lineage>
</organism>
<dbReference type="GO" id="GO:0003676">
    <property type="term" value="F:nucleic acid binding"/>
    <property type="evidence" value="ECO:0007669"/>
    <property type="project" value="InterPro"/>
</dbReference>
<keyword evidence="2" id="KW-1185">Reference proteome</keyword>
<sequence>MFAEFKSHLPPNRIILATDASKNENSTASVAINCFSDVVIKGAIQSINYMFSGEGFPITLAVMNFVKENEDYLILTDSLSNLTALKYLNFHSPESSLFLARVIFNALKICSSLELIYTPTHVGIAENKQADSLAKQALTSPNICDWISPEDARSACFKITRQIQNMEWENSKYYDKF</sequence>
<name>A0A4Y2B4I2_ARAVE</name>
<accession>A0A4Y2B4I2</accession>